<dbReference type="GO" id="GO:0004497">
    <property type="term" value="F:monooxygenase activity"/>
    <property type="evidence" value="ECO:0007669"/>
    <property type="project" value="UniProtKB-KW"/>
</dbReference>
<keyword evidence="5 7" id="KW-0408">Iron</keyword>
<evidence type="ECO:0000313" key="9">
    <source>
        <dbReference type="EMBL" id="QGQ97834.1"/>
    </source>
</evidence>
<gene>
    <name evidence="9" type="ORF">EHS13_24560</name>
</gene>
<protein>
    <submittedName>
        <fullName evidence="9">Cytochrome P450</fullName>
    </submittedName>
</protein>
<dbReference type="EMBL" id="CP034235">
    <property type="protein sequence ID" value="QGQ97834.1"/>
    <property type="molecule type" value="Genomic_DNA"/>
</dbReference>
<dbReference type="PANTHER" id="PTHR46696:SF1">
    <property type="entry name" value="CYTOCHROME P450 YJIB-RELATED"/>
    <property type="match status" value="1"/>
</dbReference>
<feature type="coiled-coil region" evidence="8">
    <location>
        <begin position="160"/>
        <end position="191"/>
    </location>
</feature>
<proteinExistence type="inferred from homology"/>
<organism evidence="9 10">
    <name type="scientific">Paenibacillus psychroresistens</name>
    <dbReference type="NCBI Taxonomy" id="1778678"/>
    <lineage>
        <taxon>Bacteria</taxon>
        <taxon>Bacillati</taxon>
        <taxon>Bacillota</taxon>
        <taxon>Bacilli</taxon>
        <taxon>Bacillales</taxon>
        <taxon>Paenibacillaceae</taxon>
        <taxon>Paenibacillus</taxon>
    </lineage>
</organism>
<evidence type="ECO:0000256" key="5">
    <source>
        <dbReference type="ARBA" id="ARBA00023004"/>
    </source>
</evidence>
<dbReference type="SUPFAM" id="SSF48264">
    <property type="entry name" value="Cytochrome P450"/>
    <property type="match status" value="1"/>
</dbReference>
<dbReference type="Pfam" id="PF00067">
    <property type="entry name" value="p450"/>
    <property type="match status" value="1"/>
</dbReference>
<dbReference type="InterPro" id="IPR036396">
    <property type="entry name" value="Cyt_P450_sf"/>
</dbReference>
<keyword evidence="3 7" id="KW-0479">Metal-binding</keyword>
<dbReference type="CDD" id="cd11032">
    <property type="entry name" value="P450_EryK-like"/>
    <property type="match status" value="1"/>
</dbReference>
<dbReference type="Proteomes" id="UP000426246">
    <property type="component" value="Chromosome"/>
</dbReference>
<dbReference type="RefSeq" id="WP_155702935.1">
    <property type="nucleotide sequence ID" value="NZ_CP034235.1"/>
</dbReference>
<dbReference type="GO" id="GO:0016705">
    <property type="term" value="F:oxidoreductase activity, acting on paired donors, with incorporation or reduction of molecular oxygen"/>
    <property type="evidence" value="ECO:0007669"/>
    <property type="project" value="InterPro"/>
</dbReference>
<dbReference type="KEGG" id="ppsc:EHS13_24560"/>
<dbReference type="InterPro" id="IPR017972">
    <property type="entry name" value="Cyt_P450_CS"/>
</dbReference>
<dbReference type="FunFam" id="1.10.630.10:FF:000018">
    <property type="entry name" value="Cytochrome P450 monooxygenase"/>
    <property type="match status" value="1"/>
</dbReference>
<evidence type="ECO:0000256" key="2">
    <source>
        <dbReference type="ARBA" id="ARBA00022617"/>
    </source>
</evidence>
<keyword evidence="4 7" id="KW-0560">Oxidoreductase</keyword>
<sequence>MKIVKYANEVGLPELDSIEKRLLPFKALNELRQSTPIRYDNSRDCWDLFNYEDIHRVLKDPATFSSTRGPGAGTSILLMDPPRHGQMRDLVNKVFTPRAIQELAPRIQAISDELIQQLHGDDMDIVRDYATPLPIIVIAELLGVPAEDRHLFKRWSDVLVESAEDSTDAALAKLNQKKDQNTLELKNYFQNILEIRRKNPQEDLISSLLKAEIDGKKLTEDEVIIFCVLLLAAGNETTTNLITNSIRILTEEPDIQVELYKSLDSIPSFVEEVLRYYPPVISVGRIAKQDVQIGLQTIKAGEQVTNWIGAANRDPLKFANPNNFEIERKPNPHMSFGYGIHFCLGAPLARLEAKISLQTLLSHIREIKLVSSINIVPIPSTFVFGVKNYPISFTRS</sequence>
<dbReference type="PRINTS" id="PR00385">
    <property type="entry name" value="P450"/>
</dbReference>
<comment type="similarity">
    <text evidence="1 7">Belongs to the cytochrome P450 family.</text>
</comment>
<accession>A0A6B8RPU4</accession>
<evidence type="ECO:0000256" key="4">
    <source>
        <dbReference type="ARBA" id="ARBA00023002"/>
    </source>
</evidence>
<reference evidence="10" key="1">
    <citation type="submission" date="2018-11" db="EMBL/GenBank/DDBJ databases">
        <title>Complete genome sequence of Paenibacillus sp. ML311-T8.</title>
        <authorList>
            <person name="Nam Y.-D."/>
            <person name="Kang J."/>
            <person name="Chung W.-H."/>
            <person name="Park Y.S."/>
        </authorList>
    </citation>
    <scope>NUCLEOTIDE SEQUENCE [LARGE SCALE GENOMIC DNA]</scope>
    <source>
        <strain evidence="10">ML311-T8</strain>
    </source>
</reference>
<keyword evidence="2 7" id="KW-0349">Heme</keyword>
<dbReference type="Gene3D" id="1.10.630.10">
    <property type="entry name" value="Cytochrome P450"/>
    <property type="match status" value="1"/>
</dbReference>
<evidence type="ECO:0000256" key="7">
    <source>
        <dbReference type="RuleBase" id="RU000461"/>
    </source>
</evidence>
<dbReference type="OrthoDB" id="9801155at2"/>
<evidence type="ECO:0000256" key="1">
    <source>
        <dbReference type="ARBA" id="ARBA00010617"/>
    </source>
</evidence>
<dbReference type="GO" id="GO:0020037">
    <property type="term" value="F:heme binding"/>
    <property type="evidence" value="ECO:0007669"/>
    <property type="project" value="InterPro"/>
</dbReference>
<dbReference type="PANTHER" id="PTHR46696">
    <property type="entry name" value="P450, PUTATIVE (EUROFUNG)-RELATED"/>
    <property type="match status" value="1"/>
</dbReference>
<keyword evidence="6 7" id="KW-0503">Monooxygenase</keyword>
<evidence type="ECO:0000256" key="3">
    <source>
        <dbReference type="ARBA" id="ARBA00022723"/>
    </source>
</evidence>
<name>A0A6B8RPU4_9BACL</name>
<evidence type="ECO:0000313" key="10">
    <source>
        <dbReference type="Proteomes" id="UP000426246"/>
    </source>
</evidence>
<dbReference type="InterPro" id="IPR002397">
    <property type="entry name" value="Cyt_P450_B"/>
</dbReference>
<evidence type="ECO:0000256" key="6">
    <source>
        <dbReference type="ARBA" id="ARBA00023033"/>
    </source>
</evidence>
<dbReference type="PROSITE" id="PS00086">
    <property type="entry name" value="CYTOCHROME_P450"/>
    <property type="match status" value="1"/>
</dbReference>
<keyword evidence="10" id="KW-1185">Reference proteome</keyword>
<dbReference type="InterPro" id="IPR001128">
    <property type="entry name" value="Cyt_P450"/>
</dbReference>
<dbReference type="AlphaFoldDB" id="A0A6B8RPU4"/>
<dbReference type="PRINTS" id="PR00359">
    <property type="entry name" value="BP450"/>
</dbReference>
<evidence type="ECO:0000256" key="8">
    <source>
        <dbReference type="SAM" id="Coils"/>
    </source>
</evidence>
<keyword evidence="8" id="KW-0175">Coiled coil</keyword>
<dbReference type="GO" id="GO:0005506">
    <property type="term" value="F:iron ion binding"/>
    <property type="evidence" value="ECO:0007669"/>
    <property type="project" value="InterPro"/>
</dbReference>